<dbReference type="AlphaFoldDB" id="A0A4R2QBD9"/>
<keyword evidence="5 7" id="KW-0811">Translocation</keyword>
<keyword evidence="4 7" id="KW-1133">Transmembrane helix</keyword>
<name>A0A4R2QBD9_9PSEU</name>
<gene>
    <name evidence="7" type="primary">tatC</name>
    <name evidence="9" type="ORF">EV191_11489</name>
</gene>
<evidence type="ECO:0000256" key="4">
    <source>
        <dbReference type="ARBA" id="ARBA00022989"/>
    </source>
</evidence>
<keyword evidence="2 7" id="KW-0812">Transmembrane</keyword>
<dbReference type="HAMAP" id="MF_00902">
    <property type="entry name" value="TatC"/>
    <property type="match status" value="1"/>
</dbReference>
<dbReference type="InterPro" id="IPR002033">
    <property type="entry name" value="TatC"/>
</dbReference>
<comment type="caution">
    <text evidence="9">The sequence shown here is derived from an EMBL/GenBank/DDBJ whole genome shotgun (WGS) entry which is preliminary data.</text>
</comment>
<evidence type="ECO:0000256" key="6">
    <source>
        <dbReference type="ARBA" id="ARBA00023136"/>
    </source>
</evidence>
<dbReference type="PRINTS" id="PR01840">
    <property type="entry name" value="TATCFAMILY"/>
</dbReference>
<protein>
    <recommendedName>
        <fullName evidence="7">Sec-independent protein translocase protein TatC</fullName>
    </recommendedName>
</protein>
<sequence length="327" mass="35947">MAGAANGEERPSRRAKRRMRSRKHNPEGSMSLRDHIYELRNRLGFALLFVAAGGIFGFIWFTTRLGPIPTLSDLMLGPYCQLPNTVRFEPTPGQCQLFQTQPLEAFLIRFKVGIAVGAVVTSPGWLYQLWAFITPGLYKNERKYALTFVGLASILFTIGALLAYFVVPAGLSVLVNFGGDTFITALAADRYLSFILIMLVIFGVSFLLPLAVVMLNRVGVLPYANLKKWRRGIIFGLCIFAAIATPADVVSMMVLWVAMIVLFEVAVQISRVHDKRKHKREVAAGLAGLSDDEASDIDLTPTPVETSDVDAGGDGGRRGRPDYTDTT</sequence>
<organism evidence="9 10">
    <name type="scientific">Tamaricihabitans halophyticus</name>
    <dbReference type="NCBI Taxonomy" id="1262583"/>
    <lineage>
        <taxon>Bacteria</taxon>
        <taxon>Bacillati</taxon>
        <taxon>Actinomycetota</taxon>
        <taxon>Actinomycetes</taxon>
        <taxon>Pseudonocardiales</taxon>
        <taxon>Pseudonocardiaceae</taxon>
        <taxon>Tamaricihabitans</taxon>
    </lineage>
</organism>
<evidence type="ECO:0000256" key="5">
    <source>
        <dbReference type="ARBA" id="ARBA00023010"/>
    </source>
</evidence>
<keyword evidence="7" id="KW-0813">Transport</keyword>
<feature type="region of interest" description="Disordered" evidence="8">
    <location>
        <begin position="1"/>
        <end position="27"/>
    </location>
</feature>
<accession>A0A4R2QBD9</accession>
<evidence type="ECO:0000256" key="3">
    <source>
        <dbReference type="ARBA" id="ARBA00022927"/>
    </source>
</evidence>
<dbReference type="EMBL" id="SLXQ01000014">
    <property type="protein sequence ID" value="TCP46292.1"/>
    <property type="molecule type" value="Genomic_DNA"/>
</dbReference>
<keyword evidence="6 7" id="KW-0472">Membrane</keyword>
<dbReference type="Proteomes" id="UP000294911">
    <property type="component" value="Unassembled WGS sequence"/>
</dbReference>
<evidence type="ECO:0000313" key="10">
    <source>
        <dbReference type="Proteomes" id="UP000294911"/>
    </source>
</evidence>
<feature type="transmembrane region" description="Helical" evidence="7">
    <location>
        <begin position="191"/>
        <end position="216"/>
    </location>
</feature>
<feature type="transmembrane region" description="Helical" evidence="7">
    <location>
        <begin position="145"/>
        <end position="171"/>
    </location>
</feature>
<keyword evidence="7" id="KW-1003">Cell membrane</keyword>
<feature type="transmembrane region" description="Helical" evidence="7">
    <location>
        <begin position="43"/>
        <end position="61"/>
    </location>
</feature>
<comment type="subunit">
    <text evidence="7">The Tat system comprises two distinct complexes: a TatABC complex, containing multiple copies of TatA, TatB and TatC subunits, and a separate TatA complex, containing only TatA subunits. Substrates initially bind to the TatABC complex, which probably triggers association of the separate TatA complex to form the active translocon.</text>
</comment>
<evidence type="ECO:0000256" key="1">
    <source>
        <dbReference type="ARBA" id="ARBA00004141"/>
    </source>
</evidence>
<keyword evidence="3 7" id="KW-0653">Protein transport</keyword>
<feature type="compositionally biased region" description="Basic and acidic residues" evidence="8">
    <location>
        <begin position="315"/>
        <end position="327"/>
    </location>
</feature>
<comment type="caution">
    <text evidence="7">Lacks conserved residue(s) required for the propagation of feature annotation.</text>
</comment>
<dbReference type="PANTHER" id="PTHR30371:SF0">
    <property type="entry name" value="SEC-INDEPENDENT PROTEIN TRANSLOCASE PROTEIN TATC, CHLOROPLASTIC-RELATED"/>
    <property type="match status" value="1"/>
</dbReference>
<evidence type="ECO:0000256" key="7">
    <source>
        <dbReference type="HAMAP-Rule" id="MF_00902"/>
    </source>
</evidence>
<dbReference type="NCBIfam" id="TIGR00945">
    <property type="entry name" value="tatC"/>
    <property type="match status" value="1"/>
</dbReference>
<keyword evidence="10" id="KW-1185">Reference proteome</keyword>
<dbReference type="RefSeq" id="WP_132879731.1">
    <property type="nucleotide sequence ID" value="NZ_SLXQ01000014.1"/>
</dbReference>
<dbReference type="GO" id="GO:0033281">
    <property type="term" value="C:TAT protein transport complex"/>
    <property type="evidence" value="ECO:0007669"/>
    <property type="project" value="UniProtKB-UniRule"/>
</dbReference>
<reference evidence="9 10" key="1">
    <citation type="submission" date="2019-03" db="EMBL/GenBank/DDBJ databases">
        <title>Genomic Encyclopedia of Type Strains, Phase IV (KMG-IV): sequencing the most valuable type-strain genomes for metagenomic binning, comparative biology and taxonomic classification.</title>
        <authorList>
            <person name="Goeker M."/>
        </authorList>
    </citation>
    <scope>NUCLEOTIDE SEQUENCE [LARGE SCALE GENOMIC DNA]</scope>
    <source>
        <strain evidence="9 10">DSM 45765</strain>
    </source>
</reference>
<dbReference type="OrthoDB" id="9777044at2"/>
<feature type="region of interest" description="Disordered" evidence="8">
    <location>
        <begin position="293"/>
        <end position="327"/>
    </location>
</feature>
<comment type="similarity">
    <text evidence="7">Belongs to the TatC family.</text>
</comment>
<dbReference type="PANTHER" id="PTHR30371">
    <property type="entry name" value="SEC-INDEPENDENT PROTEIN TRANSLOCASE PROTEIN TATC"/>
    <property type="match status" value="1"/>
</dbReference>
<evidence type="ECO:0000256" key="8">
    <source>
        <dbReference type="SAM" id="MobiDB-lite"/>
    </source>
</evidence>
<evidence type="ECO:0000313" key="9">
    <source>
        <dbReference type="EMBL" id="TCP46292.1"/>
    </source>
</evidence>
<proteinExistence type="inferred from homology"/>
<feature type="compositionally biased region" description="Basic residues" evidence="8">
    <location>
        <begin position="13"/>
        <end position="23"/>
    </location>
</feature>
<dbReference type="GO" id="GO:0065002">
    <property type="term" value="P:intracellular protein transmembrane transport"/>
    <property type="evidence" value="ECO:0007669"/>
    <property type="project" value="TreeGrafter"/>
</dbReference>
<comment type="function">
    <text evidence="7">Part of the twin-arginine translocation (Tat) system that transports large folded proteins containing a characteristic twin-arginine motif in their signal peptide across membranes. Together with TatB, TatC is part of a receptor directly interacting with Tat signal peptides.</text>
</comment>
<dbReference type="GO" id="GO:0009977">
    <property type="term" value="F:proton motive force dependent protein transmembrane transporter activity"/>
    <property type="evidence" value="ECO:0007669"/>
    <property type="project" value="TreeGrafter"/>
</dbReference>
<evidence type="ECO:0000256" key="2">
    <source>
        <dbReference type="ARBA" id="ARBA00022692"/>
    </source>
</evidence>
<feature type="transmembrane region" description="Helical" evidence="7">
    <location>
        <begin position="228"/>
        <end position="247"/>
    </location>
</feature>
<comment type="subcellular location">
    <subcellularLocation>
        <location evidence="7">Cell membrane</location>
        <topology evidence="7">Multi-pass membrane protein</topology>
    </subcellularLocation>
    <subcellularLocation>
        <location evidence="1">Membrane</location>
        <topology evidence="1">Multi-pass membrane protein</topology>
    </subcellularLocation>
</comment>
<dbReference type="GO" id="GO:0043953">
    <property type="term" value="P:protein transport by the Tat complex"/>
    <property type="evidence" value="ECO:0007669"/>
    <property type="project" value="UniProtKB-UniRule"/>
</dbReference>
<feature type="transmembrane region" description="Helical" evidence="7">
    <location>
        <begin position="112"/>
        <end position="133"/>
    </location>
</feature>
<dbReference type="Pfam" id="PF00902">
    <property type="entry name" value="TatC"/>
    <property type="match status" value="1"/>
</dbReference>